<evidence type="ECO:0000256" key="1">
    <source>
        <dbReference type="ARBA" id="ARBA00000612"/>
    </source>
</evidence>
<dbReference type="GO" id="GO:0006508">
    <property type="term" value="P:proteolysis"/>
    <property type="evidence" value="ECO:0007669"/>
    <property type="project" value="UniProtKB-KW"/>
</dbReference>
<dbReference type="Proteomes" id="UP000249324">
    <property type="component" value="Unassembled WGS sequence"/>
</dbReference>
<dbReference type="EMBL" id="QGUI01000038">
    <property type="protein sequence ID" value="PZN01078.1"/>
    <property type="molecule type" value="Genomic_DNA"/>
</dbReference>
<reference evidence="9 11" key="3">
    <citation type="journal article" date="2021" name="BMC Genomics">
        <title>Genome-resolved metagenome and metatranscriptome analyses of thermophilic composting reveal key bacterial players and their metabolic interactions.</title>
        <authorList>
            <person name="Braga L.P.P."/>
            <person name="Pereira R.V."/>
            <person name="Martins L.F."/>
            <person name="Moura L.M.S."/>
            <person name="Sanchez F.B."/>
            <person name="Patane J.S.L."/>
            <person name="da Silva A.M."/>
            <person name="Setubal J.C."/>
        </authorList>
    </citation>
    <scope>NUCLEOTIDE SEQUENCE [LARGE SCALE GENOMIC DNA]</scope>
    <source>
        <strain evidence="9">ZC4RG45</strain>
    </source>
</reference>
<dbReference type="EMBL" id="QGUI02000191">
    <property type="protein sequence ID" value="MFO7193288.1"/>
    <property type="molecule type" value="Genomic_DNA"/>
</dbReference>
<comment type="catalytic activity">
    <reaction evidence="1">
        <text>Hydrolyzes proteins with a preference for Tyr or Phe in the P1' position. Has no action on amino-acid p-nitroanilides.</text>
        <dbReference type="EC" id="3.4.24.77"/>
    </reaction>
</comment>
<dbReference type="SUPFAM" id="SSF55486">
    <property type="entry name" value="Metalloproteases ('zincins'), catalytic domain"/>
    <property type="match status" value="1"/>
</dbReference>
<dbReference type="Pfam" id="PF02031">
    <property type="entry name" value="Peptidase_M7"/>
    <property type="match status" value="1"/>
</dbReference>
<accession>A0A2W4K4B4</accession>
<organism evidence="10">
    <name type="scientific">Thermocrispum agreste</name>
    <dbReference type="NCBI Taxonomy" id="37925"/>
    <lineage>
        <taxon>Bacteria</taxon>
        <taxon>Bacillati</taxon>
        <taxon>Actinomycetota</taxon>
        <taxon>Actinomycetes</taxon>
        <taxon>Pseudonocardiales</taxon>
        <taxon>Pseudonocardiaceae</taxon>
        <taxon>Thermocrispum</taxon>
    </lineage>
</organism>
<dbReference type="InterPro" id="IPR000013">
    <property type="entry name" value="Peptidase_M7"/>
</dbReference>
<reference evidence="9" key="2">
    <citation type="submission" date="2018-05" db="EMBL/GenBank/DDBJ databases">
        <authorList>
            <person name="Moura L."/>
            <person name="Setubal J.C."/>
        </authorList>
    </citation>
    <scope>NUCLEOTIDE SEQUENCE</scope>
    <source>
        <strain evidence="9">ZC4RG45</strain>
    </source>
</reference>
<dbReference type="GO" id="GO:0005576">
    <property type="term" value="C:extracellular region"/>
    <property type="evidence" value="ECO:0007669"/>
    <property type="project" value="InterPro"/>
</dbReference>
<dbReference type="EC" id="3.4.24.77" evidence="3"/>
<reference evidence="10" key="1">
    <citation type="submission" date="2018-05" db="EMBL/GenBank/DDBJ databases">
        <authorList>
            <person name="Lanie J.A."/>
            <person name="Ng W.-L."/>
            <person name="Kazmierczak K.M."/>
            <person name="Andrzejewski T.M."/>
            <person name="Davidsen T.M."/>
            <person name="Wayne K.J."/>
            <person name="Tettelin H."/>
            <person name="Glass J.I."/>
            <person name="Rusch D."/>
            <person name="Podicherti R."/>
            <person name="Tsui H.-C.T."/>
            <person name="Winkler M.E."/>
        </authorList>
    </citation>
    <scope>NUCLEOTIDE SEQUENCE</scope>
    <source>
        <strain evidence="10">ZC4RG45</strain>
    </source>
</reference>
<evidence type="ECO:0000313" key="10">
    <source>
        <dbReference type="EMBL" id="PZN01078.1"/>
    </source>
</evidence>
<proteinExistence type="inferred from homology"/>
<evidence type="ECO:0000256" key="3">
    <source>
        <dbReference type="ARBA" id="ARBA00012325"/>
    </source>
</evidence>
<keyword evidence="6 10" id="KW-0482">Metalloprotease</keyword>
<reference evidence="9" key="4">
    <citation type="submission" date="2023-08" db="EMBL/GenBank/DDBJ databases">
        <authorList>
            <person name="Guima S.E.S."/>
            <person name="Martins L.F."/>
            <person name="Silva A.M."/>
            <person name="Setubal J.C."/>
        </authorList>
    </citation>
    <scope>NUCLEOTIDE SEQUENCE</scope>
    <source>
        <strain evidence="9">ZC4RG45</strain>
    </source>
</reference>
<keyword evidence="8" id="KW-0732">Signal</keyword>
<dbReference type="Gene3D" id="3.40.390.10">
    <property type="entry name" value="Collagenase (Catalytic Domain)"/>
    <property type="match status" value="1"/>
</dbReference>
<evidence type="ECO:0000313" key="11">
    <source>
        <dbReference type="Proteomes" id="UP000249324"/>
    </source>
</evidence>
<evidence type="ECO:0000256" key="6">
    <source>
        <dbReference type="ARBA" id="ARBA00023049"/>
    </source>
</evidence>
<evidence type="ECO:0000313" key="9">
    <source>
        <dbReference type="EMBL" id="MFO7193288.1"/>
    </source>
</evidence>
<dbReference type="InterPro" id="IPR024079">
    <property type="entry name" value="MetalloPept_cat_dom_sf"/>
</dbReference>
<evidence type="ECO:0000256" key="5">
    <source>
        <dbReference type="ARBA" id="ARBA00022723"/>
    </source>
</evidence>
<dbReference type="STRING" id="1111738.GCA_000427905_01051"/>
<gene>
    <name evidence="9" type="ORF">DIU77_013680</name>
    <name evidence="10" type="ORF">DIU77_01775</name>
</gene>
<evidence type="ECO:0000256" key="2">
    <source>
        <dbReference type="ARBA" id="ARBA00006571"/>
    </source>
</evidence>
<feature type="signal peptide" evidence="8">
    <location>
        <begin position="1"/>
        <end position="29"/>
    </location>
</feature>
<evidence type="ECO:0000256" key="4">
    <source>
        <dbReference type="ARBA" id="ARBA00019129"/>
    </source>
</evidence>
<dbReference type="GO" id="GO:0004222">
    <property type="term" value="F:metalloendopeptidase activity"/>
    <property type="evidence" value="ECO:0007669"/>
    <property type="project" value="InterPro"/>
</dbReference>
<protein>
    <recommendedName>
        <fullName evidence="4">Extracellular small neutral protease</fullName>
        <ecNumber evidence="3">3.4.24.77</ecNumber>
    </recommendedName>
    <alternativeName>
        <fullName evidence="7">Snapalysin</fullName>
    </alternativeName>
</protein>
<evidence type="ECO:0000256" key="8">
    <source>
        <dbReference type="SAM" id="SignalP"/>
    </source>
</evidence>
<keyword evidence="9" id="KW-0378">Hydrolase</keyword>
<sequence length="192" mass="20335">MVARTSIRTLVAAAAMILPLLATAPTATAAPAGQAPTPRAPITITYDASRAPEYYDAITRAIAIWNEHLENVQIDEADPGDDAEVTFVADPGWPRAELGPAMPGEHLTVWMGKEAVDQGHHVVRIAAHEFGHSLGLPDMKPGPCSSLMSGSTAGVDCTNAVPNAEEIALVEENYASAAQRRYADKGKILVDR</sequence>
<feature type="chain" id="PRO_5015927162" description="Extracellular small neutral protease" evidence="8">
    <location>
        <begin position="30"/>
        <end position="192"/>
    </location>
</feature>
<dbReference type="AlphaFoldDB" id="A0A2W4K4B4"/>
<dbReference type="PRINTS" id="PR00787">
    <property type="entry name" value="NEUTRALPTASE"/>
</dbReference>
<keyword evidence="5" id="KW-0479">Metal-binding</keyword>
<comment type="similarity">
    <text evidence="2">Belongs to the peptidase M7 family.</text>
</comment>
<keyword evidence="10" id="KW-0645">Protease</keyword>
<comment type="caution">
    <text evidence="10">The sequence shown here is derived from an EMBL/GenBank/DDBJ whole genome shotgun (WGS) entry which is preliminary data.</text>
</comment>
<evidence type="ECO:0000256" key="7">
    <source>
        <dbReference type="ARBA" id="ARBA00029927"/>
    </source>
</evidence>
<dbReference type="GO" id="GO:0008270">
    <property type="term" value="F:zinc ion binding"/>
    <property type="evidence" value="ECO:0007669"/>
    <property type="project" value="InterPro"/>
</dbReference>
<name>A0A2W4K4B4_9PSEU</name>